<evidence type="ECO:0000313" key="1">
    <source>
        <dbReference type="EMBL" id="MBB5634588.1"/>
    </source>
</evidence>
<proteinExistence type="predicted"/>
<dbReference type="EMBL" id="JACHCE010000001">
    <property type="protein sequence ID" value="MBB5634588.1"/>
    <property type="molecule type" value="Genomic_DNA"/>
</dbReference>
<name>A0A7W8ZIT8_9SPHI</name>
<accession>A0A7W8ZIT8</accession>
<dbReference type="AlphaFoldDB" id="A0A7W8ZIT8"/>
<evidence type="ECO:0000313" key="2">
    <source>
        <dbReference type="Proteomes" id="UP000537204"/>
    </source>
</evidence>
<reference evidence="1 2" key="1">
    <citation type="submission" date="2020-08" db="EMBL/GenBank/DDBJ databases">
        <title>Genomic Encyclopedia of Type Strains, Phase IV (KMG-V): Genome sequencing to study the core and pangenomes of soil and plant-associated prokaryotes.</title>
        <authorList>
            <person name="Whitman W."/>
        </authorList>
    </citation>
    <scope>NUCLEOTIDE SEQUENCE [LARGE SCALE GENOMIC DNA]</scope>
    <source>
        <strain evidence="1 2">S3M1</strain>
    </source>
</reference>
<comment type="caution">
    <text evidence="1">The sequence shown here is derived from an EMBL/GenBank/DDBJ whole genome shotgun (WGS) entry which is preliminary data.</text>
</comment>
<dbReference type="RefSeq" id="WP_183878515.1">
    <property type="nucleotide sequence ID" value="NZ_JACHCE010000001.1"/>
</dbReference>
<sequence>MDRREIFNILFNGSMVNVPIVPEPDPVLETPAYLRTDQAIPFFKEWTALPAEDNFSPEFSVEYAFTIMLDLNYPAKAPNQENAIVCKQFMLGIKNGHSIQAGINEQGYLFIDKVVDLRAIEKDKLLTGIQLVLAVNPLGTGMSFAKLKIMDRAGLTLSTLKSMQYATTDWAGDIKITDPDFNFLRIEGLKAVHHTDTSYPQYPYKRQDTIEIII</sequence>
<protein>
    <submittedName>
        <fullName evidence="1">Uncharacterized protein</fullName>
    </submittedName>
</protein>
<dbReference type="Proteomes" id="UP000537204">
    <property type="component" value="Unassembled WGS sequence"/>
</dbReference>
<organism evidence="1 2">
    <name type="scientific">Pedobacter cryoconitis</name>
    <dbReference type="NCBI Taxonomy" id="188932"/>
    <lineage>
        <taxon>Bacteria</taxon>
        <taxon>Pseudomonadati</taxon>
        <taxon>Bacteroidota</taxon>
        <taxon>Sphingobacteriia</taxon>
        <taxon>Sphingobacteriales</taxon>
        <taxon>Sphingobacteriaceae</taxon>
        <taxon>Pedobacter</taxon>
    </lineage>
</organism>
<gene>
    <name evidence="1" type="ORF">HDE68_000473</name>
</gene>